<sequence length="1126" mass="124532">MEIQLNAAPESGDEASSSASHAVPMSSLLSDDVVSPRVIVSPPPPPRSGLSSLMNSPLATDEEIVLSPDSVQNEDEDVEMEQVSKIDQASKMPTIPELQTPELQTLQTQLHTALTKLFTESAPAPKRQKKGKQSRRARAAAAAVNNAAQELEVIKTLDQLQRIVNTQFSRKNGLMDIVKLSLGFCELLDEKDSVQNLLVLDEDKTVNFDKTVGKLPTKPLYSQVVAVLRRAVLSGGQETGQELLIQVLNWILARSAPENWTWVMVAIAQMNSYTVQEFLFREAVDRAQVERGQVDTFLPVLEFSATKNPAQMVDILRDVVEDCVSDSTQGLSTVRRLVALASGSAVLVSVWDDSLQWIITDEVVVTLAKKFERETNANGASKQQEGDLGDQLLNFIVKRSVELSNSGFQLLLLLQNLSAKSDLSPALASSVDSFQKKLAKFVGSETSFAFAKGIYHFLPYICQSALRYLHAMVPAEERTDDSMEGTEEVSKDTARQLFEEWKEWLCLLAQSISRKEVTEQLIKAELLLAEFNELPLSAPLTVVQPADRTLCELLTLLLVPASPDYVAFIQSIVHECHSAAPRTQRRILSLVQTLLKLSDSEDMVTAGNELPMRVSGDQDGSCMQQLADATSWAKSLDSFSLWKGVRGVEFWEGFLDLARSKDPLVASRALSLVSRTPFLSLEDPAWQYRCIRKLTVVFFSLLRQYRTELVLQGDAASRKLSLPKDSSLPSRLQTLKMVLFRMLALDGGVAHYPSSVYSMFASLWLDSLLSTTSATSIPTHFPNSVNFDLDNEQLDQRQIIRCERTISSKCTNLQSSQVITKVPEVKLVYRKTLDSSWEREMHAARVCSVLATDIFFQLLASTETAASLLADTQTKANMMPNAADDEQVERQLKIVVDMVLERVVPCCGIPNDEVYKDMLPNRSSFDVDLRVEQWLNHFPAFLPLLRAVISTSTALGSSQLLRLVPVFKSALIVLLGHWNSVKGELSVENVDVPPYMRNQNQLALSCELMRLLRATNWLPPPLSKTAELLPLTTPADIRAILFSCWFYLSDHPPRSGSRAPTPATSATTSPISSGSSPSGFSITGLSAGGPTSSSSHPPLEFYLIPLRKALHRNIGKIGAKYPLFMC</sequence>
<protein>
    <recommendedName>
        <fullName evidence="2">Integrator complex subunit 5 C-terminal domain-containing protein</fullName>
    </recommendedName>
</protein>
<feature type="domain" description="Integrator complex subunit 5 C-terminal" evidence="2">
    <location>
        <begin position="928"/>
        <end position="1055"/>
    </location>
</feature>
<evidence type="ECO:0000259" key="2">
    <source>
        <dbReference type="Pfam" id="PF14838"/>
    </source>
</evidence>
<feature type="region of interest" description="Disordered" evidence="1">
    <location>
        <begin position="1"/>
        <end position="54"/>
    </location>
</feature>
<evidence type="ECO:0000313" key="3">
    <source>
        <dbReference type="EMBL" id="KAK1942270.1"/>
    </source>
</evidence>
<proteinExistence type="predicted"/>
<dbReference type="GO" id="GO:0034472">
    <property type="term" value="P:snRNA 3'-end processing"/>
    <property type="evidence" value="ECO:0007669"/>
    <property type="project" value="TreeGrafter"/>
</dbReference>
<evidence type="ECO:0000256" key="1">
    <source>
        <dbReference type="SAM" id="MobiDB-lite"/>
    </source>
</evidence>
<feature type="compositionally biased region" description="Low complexity" evidence="1">
    <location>
        <begin position="15"/>
        <end position="40"/>
    </location>
</feature>
<dbReference type="GO" id="GO:0032039">
    <property type="term" value="C:integrator complex"/>
    <property type="evidence" value="ECO:0007669"/>
    <property type="project" value="InterPro"/>
</dbReference>
<dbReference type="EMBL" id="JASMQC010000010">
    <property type="protein sequence ID" value="KAK1942270.1"/>
    <property type="molecule type" value="Genomic_DNA"/>
</dbReference>
<evidence type="ECO:0000313" key="4">
    <source>
        <dbReference type="Proteomes" id="UP001259832"/>
    </source>
</evidence>
<dbReference type="Proteomes" id="UP001259832">
    <property type="component" value="Unassembled WGS sequence"/>
</dbReference>
<reference evidence="3" key="1">
    <citation type="submission" date="2023-08" db="EMBL/GenBank/DDBJ databases">
        <title>Reference Genome Resource for the Citrus Pathogen Phytophthora citrophthora.</title>
        <authorList>
            <person name="Moller H."/>
            <person name="Coetzee B."/>
            <person name="Rose L.J."/>
            <person name="Van Niekerk J.M."/>
        </authorList>
    </citation>
    <scope>NUCLEOTIDE SEQUENCE</scope>
    <source>
        <strain evidence="3">STE-U-9442</strain>
    </source>
</reference>
<dbReference type="PANTHER" id="PTHR31697:SF2">
    <property type="entry name" value="INTEGRATOR COMPLEX SUBUNIT 5"/>
    <property type="match status" value="1"/>
</dbReference>
<accession>A0AAD9GPL2</accession>
<feature type="compositionally biased region" description="Low complexity" evidence="1">
    <location>
        <begin position="1055"/>
        <end position="1084"/>
    </location>
</feature>
<dbReference type="AlphaFoldDB" id="A0AAD9GPL2"/>
<feature type="region of interest" description="Disordered" evidence="1">
    <location>
        <begin position="1053"/>
        <end position="1095"/>
    </location>
</feature>
<dbReference type="PANTHER" id="PTHR31697">
    <property type="entry name" value="INTEGRATOR COMPLEX SUBUNIT 5"/>
    <property type="match status" value="1"/>
</dbReference>
<dbReference type="InterPro" id="IPR029444">
    <property type="entry name" value="INTS5_C"/>
</dbReference>
<keyword evidence="4" id="KW-1185">Reference proteome</keyword>
<comment type="caution">
    <text evidence="3">The sequence shown here is derived from an EMBL/GenBank/DDBJ whole genome shotgun (WGS) entry which is preliminary data.</text>
</comment>
<organism evidence="3 4">
    <name type="scientific">Phytophthora citrophthora</name>
    <dbReference type="NCBI Taxonomy" id="4793"/>
    <lineage>
        <taxon>Eukaryota</taxon>
        <taxon>Sar</taxon>
        <taxon>Stramenopiles</taxon>
        <taxon>Oomycota</taxon>
        <taxon>Peronosporomycetes</taxon>
        <taxon>Peronosporales</taxon>
        <taxon>Peronosporaceae</taxon>
        <taxon>Phytophthora</taxon>
    </lineage>
</organism>
<gene>
    <name evidence="3" type="ORF">P3T76_006592</name>
</gene>
<dbReference type="Pfam" id="PF14838">
    <property type="entry name" value="INTS5_C"/>
    <property type="match status" value="1"/>
</dbReference>
<name>A0AAD9GPL2_9STRA</name>
<dbReference type="InterPro" id="IPR040316">
    <property type="entry name" value="INTS5"/>
</dbReference>